<evidence type="ECO:0000313" key="2">
    <source>
        <dbReference type="Proteomes" id="UP000510721"/>
    </source>
</evidence>
<keyword evidence="2" id="KW-1185">Reference proteome</keyword>
<geneLocation type="plasmid" evidence="2">
    <name>pemeittgr7a</name>
</geneLocation>
<organism evidence="1 2">
    <name type="scientific">Sinorhizobium mexicanum</name>
    <dbReference type="NCBI Taxonomy" id="375549"/>
    <lineage>
        <taxon>Bacteria</taxon>
        <taxon>Pseudomonadati</taxon>
        <taxon>Pseudomonadota</taxon>
        <taxon>Alphaproteobacteria</taxon>
        <taxon>Hyphomicrobiales</taxon>
        <taxon>Rhizobiaceae</taxon>
        <taxon>Sinorhizobium/Ensifer group</taxon>
        <taxon>Sinorhizobium</taxon>
    </lineage>
</organism>
<accession>A0A859R3H8</accession>
<proteinExistence type="predicted"/>
<dbReference type="RefSeq" id="WP_180941724.1">
    <property type="nucleotide sequence ID" value="NZ_CP041239.1"/>
</dbReference>
<dbReference type="InterPro" id="IPR009495">
    <property type="entry name" value="NrsF"/>
</dbReference>
<dbReference type="AlphaFoldDB" id="A0A859R3H8"/>
<gene>
    <name evidence="1" type="ORF">FKV68_22375</name>
</gene>
<evidence type="ECO:0000313" key="1">
    <source>
        <dbReference type="EMBL" id="QLL64178.1"/>
    </source>
</evidence>
<dbReference type="EMBL" id="CP041239">
    <property type="protein sequence ID" value="QLL64178.1"/>
    <property type="molecule type" value="Genomic_DNA"/>
</dbReference>
<dbReference type="KEGG" id="emx:FKV68_22375"/>
<protein>
    <submittedName>
        <fullName evidence="1">DUF1109 family protein</fullName>
    </submittedName>
</protein>
<keyword evidence="1" id="KW-0614">Plasmid</keyword>
<name>A0A859R3H8_9HYPH</name>
<sequence length="211" mass="22659">MKTKDLIKLIAEDTRRPVNLRLTLLAAITGGASIAAAAFFSAIGFRHDIGQAIETVRFVFKFFVTLSLLATAAALLAPVIRPGQDPVYRRWFLLTPAALLLGAVVLELVVTPSNLWATKLVGQNALHCLTIIPILSLFTAVPLFLAMRQGAPENPGFAGIVAALASVGVASTLYASNCFDDSPLFVATWYPMATVIVATVGYFAGKHFLRW</sequence>
<reference evidence="1 2" key="1">
    <citation type="submission" date="2019-06" db="EMBL/GenBank/DDBJ databases">
        <title>Complete genome sequence of Ensifer mexicanus ITTG R7 isolated from nodules of Acacia angustissima (Mill.) Kuntze.</title>
        <authorList>
            <person name="Rincon-Rosales R."/>
            <person name="Rogel M.A."/>
            <person name="Guerrero G."/>
            <person name="Rincon-Molina C.I."/>
            <person name="Lopez-Lopez A."/>
            <person name="Martinez-Romero E."/>
        </authorList>
    </citation>
    <scope>NUCLEOTIDE SEQUENCE [LARGE SCALE GENOMIC DNA]</scope>
    <source>
        <strain evidence="1 2">ITTG R7</strain>
        <plasmid evidence="2">pemeittgr7a</plasmid>
    </source>
</reference>
<dbReference type="Pfam" id="PF06532">
    <property type="entry name" value="NrsF"/>
    <property type="match status" value="1"/>
</dbReference>
<dbReference type="Proteomes" id="UP000510721">
    <property type="component" value="Plasmid pEmeITTGR7a"/>
</dbReference>